<comment type="caution">
    <text evidence="4">The sequence shown here is derived from an EMBL/GenBank/DDBJ whole genome shotgun (WGS) entry which is preliminary data.</text>
</comment>
<feature type="compositionally biased region" description="Low complexity" evidence="1">
    <location>
        <begin position="58"/>
        <end position="67"/>
    </location>
</feature>
<evidence type="ECO:0000313" key="5">
    <source>
        <dbReference type="Proteomes" id="UP001551482"/>
    </source>
</evidence>
<evidence type="ECO:0000259" key="3">
    <source>
        <dbReference type="Pfam" id="PF26526"/>
    </source>
</evidence>
<dbReference type="Proteomes" id="UP001551482">
    <property type="component" value="Unassembled WGS sequence"/>
</dbReference>
<feature type="transmembrane region" description="Helical" evidence="2">
    <location>
        <begin position="33"/>
        <end position="53"/>
    </location>
</feature>
<sequence length="269" mass="28257">MFRRGGREGASAGGAGMRVGGRDEGFFAQKRRIASAALLVVLLLTGLMTIALGDDEPVAQPQQTGAAPAPPPPLPPLESCPEQPEPDGTEPRTAPVEQSWSTYHGLAIPFSSTAGPHAAEGDVARCFARTPAGAIVASLQISARYSLADDWRPVLEFQVAPGHERDAAMQRLAERAAAKGAEEVEDADPGDFMQVAGYQVISFSADAAAIRVARGSVDRGTAVATIYSVEWIDGDWRLRIQPNGAGSSAVQPLKSLAGFTPWGPESKGW</sequence>
<dbReference type="EMBL" id="JBEZFP010000001">
    <property type="protein sequence ID" value="MEU8131903.1"/>
    <property type="molecule type" value="Genomic_DNA"/>
</dbReference>
<dbReference type="InterPro" id="IPR058488">
    <property type="entry name" value="DUF8175"/>
</dbReference>
<dbReference type="Pfam" id="PF26526">
    <property type="entry name" value="DUF8175"/>
    <property type="match status" value="1"/>
</dbReference>
<reference evidence="4 5" key="1">
    <citation type="submission" date="2024-06" db="EMBL/GenBank/DDBJ databases">
        <title>The Natural Products Discovery Center: Release of the First 8490 Sequenced Strains for Exploring Actinobacteria Biosynthetic Diversity.</title>
        <authorList>
            <person name="Kalkreuter E."/>
            <person name="Kautsar S.A."/>
            <person name="Yang D."/>
            <person name="Bader C.D."/>
            <person name="Teijaro C.N."/>
            <person name="Fluegel L."/>
            <person name="Davis C.M."/>
            <person name="Simpson J.R."/>
            <person name="Lauterbach L."/>
            <person name="Steele A.D."/>
            <person name="Gui C."/>
            <person name="Meng S."/>
            <person name="Li G."/>
            <person name="Viehrig K."/>
            <person name="Ye F."/>
            <person name="Su P."/>
            <person name="Kiefer A.F."/>
            <person name="Nichols A."/>
            <person name="Cepeda A.J."/>
            <person name="Yan W."/>
            <person name="Fan B."/>
            <person name="Jiang Y."/>
            <person name="Adhikari A."/>
            <person name="Zheng C.-J."/>
            <person name="Schuster L."/>
            <person name="Cowan T.M."/>
            <person name="Smanski M.J."/>
            <person name="Chevrette M.G."/>
            <person name="De Carvalho L.P.S."/>
            <person name="Shen B."/>
        </authorList>
    </citation>
    <scope>NUCLEOTIDE SEQUENCE [LARGE SCALE GENOMIC DNA]</scope>
    <source>
        <strain evidence="4 5">NPDC048946</strain>
    </source>
</reference>
<protein>
    <recommendedName>
        <fullName evidence="3">DUF8175 domain-containing protein</fullName>
    </recommendedName>
</protein>
<keyword evidence="2" id="KW-0472">Membrane</keyword>
<feature type="region of interest" description="Disordered" evidence="1">
    <location>
        <begin position="1"/>
        <end position="21"/>
    </location>
</feature>
<keyword evidence="5" id="KW-1185">Reference proteome</keyword>
<name>A0ABV3D840_9ACTN</name>
<keyword evidence="2" id="KW-1133">Transmembrane helix</keyword>
<keyword evidence="2" id="KW-0812">Transmembrane</keyword>
<evidence type="ECO:0000313" key="4">
    <source>
        <dbReference type="EMBL" id="MEU8131903.1"/>
    </source>
</evidence>
<feature type="domain" description="DUF8175" evidence="3">
    <location>
        <begin position="64"/>
        <end position="261"/>
    </location>
</feature>
<evidence type="ECO:0000256" key="2">
    <source>
        <dbReference type="SAM" id="Phobius"/>
    </source>
</evidence>
<feature type="region of interest" description="Disordered" evidence="1">
    <location>
        <begin position="58"/>
        <end position="97"/>
    </location>
</feature>
<accession>A0ABV3D840</accession>
<organism evidence="4 5">
    <name type="scientific">Streptodolium elevatio</name>
    <dbReference type="NCBI Taxonomy" id="3157996"/>
    <lineage>
        <taxon>Bacteria</taxon>
        <taxon>Bacillati</taxon>
        <taxon>Actinomycetota</taxon>
        <taxon>Actinomycetes</taxon>
        <taxon>Kitasatosporales</taxon>
        <taxon>Streptomycetaceae</taxon>
        <taxon>Streptodolium</taxon>
    </lineage>
</organism>
<feature type="compositionally biased region" description="Pro residues" evidence="1">
    <location>
        <begin position="68"/>
        <end position="78"/>
    </location>
</feature>
<proteinExistence type="predicted"/>
<gene>
    <name evidence="4" type="ORF">AB0C36_00165</name>
</gene>
<evidence type="ECO:0000256" key="1">
    <source>
        <dbReference type="SAM" id="MobiDB-lite"/>
    </source>
</evidence>
<dbReference type="RefSeq" id="WP_358346867.1">
    <property type="nucleotide sequence ID" value="NZ_JBEZFP010000001.1"/>
</dbReference>